<evidence type="ECO:0000256" key="2">
    <source>
        <dbReference type="SAM" id="SignalP"/>
    </source>
</evidence>
<proteinExistence type="predicted"/>
<dbReference type="WBParaSite" id="TREG1_91580.1">
    <property type="protein sequence ID" value="TREG1_91580.1"/>
    <property type="gene ID" value="TREG1_91580"/>
</dbReference>
<keyword evidence="3" id="KW-1185">Reference proteome</keyword>
<accession>A0AA85KJ34</accession>
<evidence type="ECO:0000256" key="1">
    <source>
        <dbReference type="SAM" id="MobiDB-lite"/>
    </source>
</evidence>
<protein>
    <submittedName>
        <fullName evidence="4">Uncharacterized protein</fullName>
    </submittedName>
</protein>
<dbReference type="AlphaFoldDB" id="A0AA85KJ34"/>
<feature type="signal peptide" evidence="2">
    <location>
        <begin position="1"/>
        <end position="23"/>
    </location>
</feature>
<evidence type="ECO:0000313" key="3">
    <source>
        <dbReference type="Proteomes" id="UP000050795"/>
    </source>
</evidence>
<reference evidence="3" key="1">
    <citation type="submission" date="2022-06" db="EMBL/GenBank/DDBJ databases">
        <authorList>
            <person name="Berger JAMES D."/>
            <person name="Berger JAMES D."/>
        </authorList>
    </citation>
    <scope>NUCLEOTIDE SEQUENCE [LARGE SCALE GENOMIC DNA]</scope>
</reference>
<feature type="chain" id="PRO_5041668698" evidence="2">
    <location>
        <begin position="24"/>
        <end position="110"/>
    </location>
</feature>
<keyword evidence="2" id="KW-0732">Signal</keyword>
<organism evidence="3 4">
    <name type="scientific">Trichobilharzia regenti</name>
    <name type="common">Nasal bird schistosome</name>
    <dbReference type="NCBI Taxonomy" id="157069"/>
    <lineage>
        <taxon>Eukaryota</taxon>
        <taxon>Metazoa</taxon>
        <taxon>Spiralia</taxon>
        <taxon>Lophotrochozoa</taxon>
        <taxon>Platyhelminthes</taxon>
        <taxon>Trematoda</taxon>
        <taxon>Digenea</taxon>
        <taxon>Strigeidida</taxon>
        <taxon>Schistosomatoidea</taxon>
        <taxon>Schistosomatidae</taxon>
        <taxon>Trichobilharzia</taxon>
    </lineage>
</organism>
<sequence>MNNFSMIFGIFALLIISNSVTEGKQEVKKIPFIVDDSGEMIITIDGVKYSLDSKLVLKVDDGKCWTKIDFARPTEEELKAKKGTRSVTDFCDKNVQSEEEDDGGSEEEKA</sequence>
<feature type="compositionally biased region" description="Acidic residues" evidence="1">
    <location>
        <begin position="97"/>
        <end position="110"/>
    </location>
</feature>
<feature type="region of interest" description="Disordered" evidence="1">
    <location>
        <begin position="91"/>
        <end position="110"/>
    </location>
</feature>
<dbReference type="Proteomes" id="UP000050795">
    <property type="component" value="Unassembled WGS sequence"/>
</dbReference>
<reference evidence="4" key="2">
    <citation type="submission" date="2023-11" db="UniProtKB">
        <authorList>
            <consortium name="WormBaseParasite"/>
        </authorList>
    </citation>
    <scope>IDENTIFICATION</scope>
</reference>
<evidence type="ECO:0000313" key="4">
    <source>
        <dbReference type="WBParaSite" id="TREG1_91580.1"/>
    </source>
</evidence>
<name>A0AA85KJ34_TRIRE</name>